<organism evidence="2 3">
    <name type="scientific">Streptomyces phage StarPlatinum</name>
    <dbReference type="NCBI Taxonomy" id="2283265"/>
    <lineage>
        <taxon>Viruses</taxon>
        <taxon>Duplodnaviria</taxon>
        <taxon>Heunggongvirae</taxon>
        <taxon>Uroviricota</taxon>
        <taxon>Caudoviricetes</taxon>
        <taxon>Stanwilliamsviridae</taxon>
        <taxon>Boydwoodruffvirinae</taxon>
        <taxon>Karimacvirus</taxon>
        <taxon>Karimacvirus starplatinum</taxon>
        <taxon>Streptomyces virus StarPlatinum</taxon>
    </lineage>
</organism>
<dbReference type="Proteomes" id="UP000259988">
    <property type="component" value="Segment"/>
</dbReference>
<keyword evidence="1" id="KW-1133">Transmembrane helix</keyword>
<evidence type="ECO:0000256" key="1">
    <source>
        <dbReference type="SAM" id="Phobius"/>
    </source>
</evidence>
<dbReference type="GeneID" id="55609906"/>
<keyword evidence="1" id="KW-0812">Transmembrane</keyword>
<keyword evidence="3" id="KW-1185">Reference proteome</keyword>
<gene>
    <name evidence="2" type="primary">215</name>
    <name evidence="2" type="ORF">SEA_STARPLATINUM_215</name>
</gene>
<evidence type="ECO:0000313" key="3">
    <source>
        <dbReference type="Proteomes" id="UP000259988"/>
    </source>
</evidence>
<feature type="transmembrane region" description="Helical" evidence="1">
    <location>
        <begin position="6"/>
        <end position="30"/>
    </location>
</feature>
<accession>A0A345M8V3</accession>
<protein>
    <submittedName>
        <fullName evidence="2">Uncharacterized protein</fullName>
    </submittedName>
</protein>
<keyword evidence="1" id="KW-0472">Membrane</keyword>
<sequence>MLLGEQMEIIGIITVTILFGWLAVMGIAINMIPAEMKMYQRLLALAWSLGWIYLWWIFVGLRIEVSFN</sequence>
<reference evidence="2 3" key="1">
    <citation type="submission" date="2018-07" db="EMBL/GenBank/DDBJ databases">
        <authorList>
            <person name="Cook J.L."/>
            <person name="Tucker S.D."/>
            <person name="Kassa A.K."/>
            <person name="Jones J.A."/>
            <person name="Khadka D."/>
            <person name="Klug H.M."/>
            <person name="Layton S.R."/>
            <person name="Nayek S."/>
            <person name="Bhuiyan S."/>
            <person name="Kim T."/>
            <person name="Hughes L.E."/>
            <person name="Garlena R.A."/>
            <person name="Russell D.A."/>
            <person name="Pope W.H."/>
            <person name="Jacobs-Sera D."/>
            <person name="Hatfull G.F."/>
        </authorList>
    </citation>
    <scope>NUCLEOTIDE SEQUENCE [LARGE SCALE GENOMIC DNA]</scope>
</reference>
<dbReference type="KEGG" id="vg:55609906"/>
<proteinExistence type="predicted"/>
<dbReference type="RefSeq" id="YP_009839613.1">
    <property type="nucleotide sequence ID" value="NC_048721.1"/>
</dbReference>
<evidence type="ECO:0000313" key="2">
    <source>
        <dbReference type="EMBL" id="AXH66924.1"/>
    </source>
</evidence>
<name>A0A345M8V3_9CAUD</name>
<dbReference type="EMBL" id="MH576965">
    <property type="protein sequence ID" value="AXH66924.1"/>
    <property type="molecule type" value="Genomic_DNA"/>
</dbReference>
<feature type="transmembrane region" description="Helical" evidence="1">
    <location>
        <begin position="42"/>
        <end position="63"/>
    </location>
</feature>